<dbReference type="Gene3D" id="6.10.290.30">
    <property type="entry name" value="Regulatory factor X-associated C-terminal binding domain"/>
    <property type="match status" value="1"/>
</dbReference>
<evidence type="ECO:0000313" key="4">
    <source>
        <dbReference type="Proteomes" id="UP000821866"/>
    </source>
</evidence>
<gene>
    <name evidence="3" type="ORF">HPB51_001169</name>
</gene>
<organism evidence="3 4">
    <name type="scientific">Rhipicephalus microplus</name>
    <name type="common">Cattle tick</name>
    <name type="synonym">Boophilus microplus</name>
    <dbReference type="NCBI Taxonomy" id="6941"/>
    <lineage>
        <taxon>Eukaryota</taxon>
        <taxon>Metazoa</taxon>
        <taxon>Ecdysozoa</taxon>
        <taxon>Arthropoda</taxon>
        <taxon>Chelicerata</taxon>
        <taxon>Arachnida</taxon>
        <taxon>Acari</taxon>
        <taxon>Parasitiformes</taxon>
        <taxon>Ixodida</taxon>
        <taxon>Ixodoidea</taxon>
        <taxon>Ixodidae</taxon>
        <taxon>Rhipicephalinae</taxon>
        <taxon>Rhipicephalus</taxon>
        <taxon>Boophilus</taxon>
    </lineage>
</organism>
<accession>A0A9J6DRN0</accession>
<sequence>MEDDGASPSTSKTALAADGTSTTVAADAKDDSANCNAEYLKSTLLTEVLNKKKMALMHSPEVVRFLQDKQRQKLRPNSSGNS</sequence>
<feature type="domain" description="Regulatory factor X-associated protein RFXANK-binding" evidence="2">
    <location>
        <begin position="28"/>
        <end position="72"/>
    </location>
</feature>
<comment type="caution">
    <text evidence="3">The sequence shown here is derived from an EMBL/GenBank/DDBJ whole genome shotgun (WGS) entry which is preliminary data.</text>
</comment>
<feature type="compositionally biased region" description="Polar residues" evidence="1">
    <location>
        <begin position="7"/>
        <end position="24"/>
    </location>
</feature>
<dbReference type="EMBL" id="JABSTU010000007">
    <property type="protein sequence ID" value="KAH8024755.1"/>
    <property type="molecule type" value="Genomic_DNA"/>
</dbReference>
<dbReference type="Pfam" id="PF15289">
    <property type="entry name" value="RFXA_RFXANK_bdg"/>
    <property type="match status" value="1"/>
</dbReference>
<feature type="region of interest" description="Disordered" evidence="1">
    <location>
        <begin position="1"/>
        <end position="29"/>
    </location>
</feature>
<dbReference type="Proteomes" id="UP000821866">
    <property type="component" value="Unassembled WGS sequence"/>
</dbReference>
<dbReference type="InterPro" id="IPR038308">
    <property type="entry name" value="RFXAP_C_sf"/>
</dbReference>
<evidence type="ECO:0000259" key="2">
    <source>
        <dbReference type="Pfam" id="PF15289"/>
    </source>
</evidence>
<evidence type="ECO:0000256" key="1">
    <source>
        <dbReference type="SAM" id="MobiDB-lite"/>
    </source>
</evidence>
<name>A0A9J6DRN0_RHIMP</name>
<protein>
    <recommendedName>
        <fullName evidence="2">Regulatory factor X-associated protein RFXANK-binding domain-containing protein</fullName>
    </recommendedName>
</protein>
<dbReference type="AlphaFoldDB" id="A0A9J6DRN0"/>
<reference evidence="3" key="2">
    <citation type="submission" date="2021-09" db="EMBL/GenBank/DDBJ databases">
        <authorList>
            <person name="Jia N."/>
            <person name="Wang J."/>
            <person name="Shi W."/>
            <person name="Du L."/>
            <person name="Sun Y."/>
            <person name="Zhan W."/>
            <person name="Jiang J."/>
            <person name="Wang Q."/>
            <person name="Zhang B."/>
            <person name="Ji P."/>
            <person name="Sakyi L.B."/>
            <person name="Cui X."/>
            <person name="Yuan T."/>
            <person name="Jiang B."/>
            <person name="Yang W."/>
            <person name="Lam T.T.-Y."/>
            <person name="Chang Q."/>
            <person name="Ding S."/>
            <person name="Wang X."/>
            <person name="Zhu J."/>
            <person name="Ruan X."/>
            <person name="Zhao L."/>
            <person name="Wei J."/>
            <person name="Que T."/>
            <person name="Du C."/>
            <person name="Cheng J."/>
            <person name="Dai P."/>
            <person name="Han X."/>
            <person name="Huang E."/>
            <person name="Gao Y."/>
            <person name="Liu J."/>
            <person name="Shao H."/>
            <person name="Ye R."/>
            <person name="Li L."/>
            <person name="Wei W."/>
            <person name="Wang X."/>
            <person name="Wang C."/>
            <person name="Huo Q."/>
            <person name="Li W."/>
            <person name="Guo W."/>
            <person name="Chen H."/>
            <person name="Chen S."/>
            <person name="Zhou L."/>
            <person name="Zhou L."/>
            <person name="Ni X."/>
            <person name="Tian J."/>
            <person name="Zhou Y."/>
            <person name="Sheng Y."/>
            <person name="Liu T."/>
            <person name="Pan Y."/>
            <person name="Xia L."/>
            <person name="Li J."/>
            <person name="Zhao F."/>
            <person name="Cao W."/>
        </authorList>
    </citation>
    <scope>NUCLEOTIDE SEQUENCE</scope>
    <source>
        <strain evidence="3">Rmic-2018</strain>
        <tissue evidence="3">Larvae</tissue>
    </source>
</reference>
<dbReference type="InterPro" id="IPR029316">
    <property type="entry name" value="RFXAP_RFXANK-bd"/>
</dbReference>
<proteinExistence type="predicted"/>
<evidence type="ECO:0000313" key="3">
    <source>
        <dbReference type="EMBL" id="KAH8024755.1"/>
    </source>
</evidence>
<keyword evidence="4" id="KW-1185">Reference proteome</keyword>
<reference evidence="3" key="1">
    <citation type="journal article" date="2020" name="Cell">
        <title>Large-Scale Comparative Analyses of Tick Genomes Elucidate Their Genetic Diversity and Vector Capacities.</title>
        <authorList>
            <consortium name="Tick Genome and Microbiome Consortium (TIGMIC)"/>
            <person name="Jia N."/>
            <person name="Wang J."/>
            <person name="Shi W."/>
            <person name="Du L."/>
            <person name="Sun Y."/>
            <person name="Zhan W."/>
            <person name="Jiang J.F."/>
            <person name="Wang Q."/>
            <person name="Zhang B."/>
            <person name="Ji P."/>
            <person name="Bell-Sakyi L."/>
            <person name="Cui X.M."/>
            <person name="Yuan T.T."/>
            <person name="Jiang B.G."/>
            <person name="Yang W.F."/>
            <person name="Lam T.T."/>
            <person name="Chang Q.C."/>
            <person name="Ding S.J."/>
            <person name="Wang X.J."/>
            <person name="Zhu J.G."/>
            <person name="Ruan X.D."/>
            <person name="Zhao L."/>
            <person name="Wei J.T."/>
            <person name="Ye R.Z."/>
            <person name="Que T.C."/>
            <person name="Du C.H."/>
            <person name="Zhou Y.H."/>
            <person name="Cheng J.X."/>
            <person name="Dai P.F."/>
            <person name="Guo W.B."/>
            <person name="Han X.H."/>
            <person name="Huang E.J."/>
            <person name="Li L.F."/>
            <person name="Wei W."/>
            <person name="Gao Y.C."/>
            <person name="Liu J.Z."/>
            <person name="Shao H.Z."/>
            <person name="Wang X."/>
            <person name="Wang C.C."/>
            <person name="Yang T.C."/>
            <person name="Huo Q.B."/>
            <person name="Li W."/>
            <person name="Chen H.Y."/>
            <person name="Chen S.E."/>
            <person name="Zhou L.G."/>
            <person name="Ni X.B."/>
            <person name="Tian J.H."/>
            <person name="Sheng Y."/>
            <person name="Liu T."/>
            <person name="Pan Y.S."/>
            <person name="Xia L.Y."/>
            <person name="Li J."/>
            <person name="Zhao F."/>
            <person name="Cao W.C."/>
        </authorList>
    </citation>
    <scope>NUCLEOTIDE SEQUENCE</scope>
    <source>
        <strain evidence="3">Rmic-2018</strain>
    </source>
</reference>